<keyword evidence="3" id="KW-1185">Reference proteome</keyword>
<evidence type="ECO:0000313" key="2">
    <source>
        <dbReference type="EMBL" id="RIB04373.1"/>
    </source>
</evidence>
<keyword evidence="1" id="KW-0732">Signal</keyword>
<organism evidence="2 3">
    <name type="scientific">Gigaspora rosea</name>
    <dbReference type="NCBI Taxonomy" id="44941"/>
    <lineage>
        <taxon>Eukaryota</taxon>
        <taxon>Fungi</taxon>
        <taxon>Fungi incertae sedis</taxon>
        <taxon>Mucoromycota</taxon>
        <taxon>Glomeromycotina</taxon>
        <taxon>Glomeromycetes</taxon>
        <taxon>Diversisporales</taxon>
        <taxon>Gigasporaceae</taxon>
        <taxon>Gigaspora</taxon>
    </lineage>
</organism>
<feature type="signal peptide" evidence="1">
    <location>
        <begin position="1"/>
        <end position="16"/>
    </location>
</feature>
<proteinExistence type="predicted"/>
<name>A0A397UAP3_9GLOM</name>
<comment type="caution">
    <text evidence="2">The sequence shown here is derived from an EMBL/GenBank/DDBJ whole genome shotgun (WGS) entry which is preliminary data.</text>
</comment>
<evidence type="ECO:0000256" key="1">
    <source>
        <dbReference type="SAM" id="SignalP"/>
    </source>
</evidence>
<dbReference type="EMBL" id="QKWP01002195">
    <property type="protein sequence ID" value="RIB04373.1"/>
    <property type="molecule type" value="Genomic_DNA"/>
</dbReference>
<feature type="chain" id="PRO_5017349918" evidence="1">
    <location>
        <begin position="17"/>
        <end position="74"/>
    </location>
</feature>
<gene>
    <name evidence="2" type="ORF">C2G38_2120806</name>
</gene>
<reference evidence="2 3" key="1">
    <citation type="submission" date="2018-06" db="EMBL/GenBank/DDBJ databases">
        <title>Comparative genomics reveals the genomic features of Rhizophagus irregularis, R. cerebriforme, R. diaphanum and Gigaspora rosea, and their symbiotic lifestyle signature.</title>
        <authorList>
            <person name="Morin E."/>
            <person name="San Clemente H."/>
            <person name="Chen E.C.H."/>
            <person name="De La Providencia I."/>
            <person name="Hainaut M."/>
            <person name="Kuo A."/>
            <person name="Kohler A."/>
            <person name="Murat C."/>
            <person name="Tang N."/>
            <person name="Roy S."/>
            <person name="Loubradou J."/>
            <person name="Henrissat B."/>
            <person name="Grigoriev I.V."/>
            <person name="Corradi N."/>
            <person name="Roux C."/>
            <person name="Martin F.M."/>
        </authorList>
    </citation>
    <scope>NUCLEOTIDE SEQUENCE [LARGE SCALE GENOMIC DNA]</scope>
    <source>
        <strain evidence="2 3">DAOM 194757</strain>
    </source>
</reference>
<sequence>MLYLIFSLKPIIYVTCLIINLKICTNNKDTNNVTIKSFENSILNVINFAFFKKLDMLISKSIFCILYNLVMYCI</sequence>
<dbReference type="Proteomes" id="UP000266673">
    <property type="component" value="Unassembled WGS sequence"/>
</dbReference>
<evidence type="ECO:0000313" key="3">
    <source>
        <dbReference type="Proteomes" id="UP000266673"/>
    </source>
</evidence>
<dbReference type="AlphaFoldDB" id="A0A397UAP3"/>
<accession>A0A397UAP3</accession>
<protein>
    <submittedName>
        <fullName evidence="2">Uncharacterized protein</fullName>
    </submittedName>
</protein>